<reference evidence="1 2" key="1">
    <citation type="submission" date="2020-04" db="EMBL/GenBank/DDBJ databases">
        <authorList>
            <person name="Zhang R."/>
            <person name="Schippers A."/>
        </authorList>
    </citation>
    <scope>NUCLEOTIDE SEQUENCE [LARGE SCALE GENOMIC DNA]</scope>
    <source>
        <strain evidence="1 2">DSM 109850</strain>
    </source>
</reference>
<dbReference type="AlphaFoldDB" id="A0A7Y0Q4D1"/>
<keyword evidence="2" id="KW-1185">Reference proteome</keyword>
<proteinExistence type="predicted"/>
<evidence type="ECO:0000313" key="1">
    <source>
        <dbReference type="EMBL" id="NMP24497.1"/>
    </source>
</evidence>
<dbReference type="Proteomes" id="UP000533476">
    <property type="component" value="Unassembled WGS sequence"/>
</dbReference>
<dbReference type="EMBL" id="JABBVZ010000116">
    <property type="protein sequence ID" value="NMP24497.1"/>
    <property type="molecule type" value="Genomic_DNA"/>
</dbReference>
<dbReference type="RefSeq" id="WP_169102666.1">
    <property type="nucleotide sequence ID" value="NZ_JABBVZ010000116.1"/>
</dbReference>
<accession>A0A7Y0Q4D1</accession>
<organism evidence="1 2">
    <name type="scientific">Sulfobacillus harzensis</name>
    <dbReference type="NCBI Taxonomy" id="2729629"/>
    <lineage>
        <taxon>Bacteria</taxon>
        <taxon>Bacillati</taxon>
        <taxon>Bacillota</taxon>
        <taxon>Clostridia</taxon>
        <taxon>Eubacteriales</taxon>
        <taxon>Clostridiales Family XVII. Incertae Sedis</taxon>
        <taxon>Sulfobacillus</taxon>
    </lineage>
</organism>
<evidence type="ECO:0000313" key="2">
    <source>
        <dbReference type="Proteomes" id="UP000533476"/>
    </source>
</evidence>
<comment type="caution">
    <text evidence="1">The sequence shown here is derived from an EMBL/GenBank/DDBJ whole genome shotgun (WGS) entry which is preliminary data.</text>
</comment>
<sequence>MMRTYEALSRPRYYRDCAGDFLIVVGVWREDGRVTRYDGAASVTIGVASQVISWEFDAAYLKRCRRVDAAAVPAVWHQSLDRYIEEVASSCAL</sequence>
<name>A0A7Y0Q4D1_9FIRM</name>
<protein>
    <submittedName>
        <fullName evidence="1">Uncharacterized protein</fullName>
    </submittedName>
</protein>
<gene>
    <name evidence="1" type="ORF">HIJ39_19455</name>
</gene>